<dbReference type="SMART" id="SM00382">
    <property type="entry name" value="AAA"/>
    <property type="match status" value="1"/>
</dbReference>
<dbReference type="PANTHER" id="PTHR43553:SF27">
    <property type="entry name" value="ENERGY-COUPLING FACTOR TRANSPORTER ATP-BINDING PROTEIN ECFA2"/>
    <property type="match status" value="1"/>
</dbReference>
<comment type="function">
    <text evidence="8">ATP-binding (A) component of a common energy-coupling factor (ECF) ABC-transporter complex.</text>
</comment>
<dbReference type="Gene3D" id="3.40.50.300">
    <property type="entry name" value="P-loop containing nucleotide triphosphate hydrolases"/>
    <property type="match status" value="1"/>
</dbReference>
<keyword evidence="7 8" id="KW-0472">Membrane</keyword>
<dbReference type="InterPro" id="IPR030946">
    <property type="entry name" value="EcfA2"/>
</dbReference>
<dbReference type="GO" id="GO:0005524">
    <property type="term" value="F:ATP binding"/>
    <property type="evidence" value="ECO:0007669"/>
    <property type="project" value="UniProtKB-UniRule"/>
</dbReference>
<dbReference type="InterPro" id="IPR015856">
    <property type="entry name" value="ABC_transpr_CbiO/EcfA_su"/>
</dbReference>
<feature type="domain" description="ABC transporter" evidence="9">
    <location>
        <begin position="4"/>
        <end position="245"/>
    </location>
</feature>
<protein>
    <recommendedName>
        <fullName evidence="8">Energy-coupling factor transporter ATP-binding protein EcfA2</fullName>
        <ecNumber evidence="8">7.-.-.-</ecNumber>
    </recommendedName>
</protein>
<keyword evidence="4 8" id="KW-0547">Nucleotide-binding</keyword>
<evidence type="ECO:0000256" key="4">
    <source>
        <dbReference type="ARBA" id="ARBA00022741"/>
    </source>
</evidence>
<evidence type="ECO:0000256" key="6">
    <source>
        <dbReference type="ARBA" id="ARBA00022967"/>
    </source>
</evidence>
<gene>
    <name evidence="10" type="ORF">H8709_00045</name>
</gene>
<keyword evidence="2 8" id="KW-0813">Transport</keyword>
<dbReference type="NCBIfam" id="NF010158">
    <property type="entry name" value="PRK13637.1"/>
    <property type="match status" value="1"/>
</dbReference>
<sequence length="294" mass="32706">MSVIKTEHLTYTYNGGSPFEKVAVDDVNLEIEQGELVGIIGHTGSGKSTLIQHFNGLVKPTAGKVYIDGRDIWENPKDIRRIRFQVGLVFQYPEYQLFEETVYKDIAYGPTNIGLSKEEIDERVREAAMFVGLRESTLEKSPFELSGGQKRRVAIAGVIAMRPEVLILDEPTAGLDPKGRDKILGQIKQYHEAQKNTVLIVSHSMEDVAKYCQKALVMNQSKVFLYDTIENVFSHTEELSAMGLAVPQVTRIFHALGARGVEVNPDIFTVEAGREELLKLLAAHHVRKGGAARA</sequence>
<evidence type="ECO:0000256" key="2">
    <source>
        <dbReference type="ARBA" id="ARBA00022448"/>
    </source>
</evidence>
<keyword evidence="6" id="KW-1278">Translocase</keyword>
<evidence type="ECO:0000256" key="5">
    <source>
        <dbReference type="ARBA" id="ARBA00022840"/>
    </source>
</evidence>
<dbReference type="InterPro" id="IPR017871">
    <property type="entry name" value="ABC_transporter-like_CS"/>
</dbReference>
<dbReference type="RefSeq" id="WP_262396333.1">
    <property type="nucleotide sequence ID" value="NZ_JACRTC010000001.1"/>
</dbReference>
<evidence type="ECO:0000256" key="8">
    <source>
        <dbReference type="RuleBase" id="RU365104"/>
    </source>
</evidence>
<dbReference type="CDD" id="cd03225">
    <property type="entry name" value="ABC_cobalt_CbiO_domain1"/>
    <property type="match status" value="1"/>
</dbReference>
<accession>A0A926IAI2</accession>
<keyword evidence="11" id="KW-1185">Reference proteome</keyword>
<dbReference type="NCBIfam" id="TIGR04521">
    <property type="entry name" value="ECF_ATPase_2"/>
    <property type="match status" value="1"/>
</dbReference>
<evidence type="ECO:0000256" key="1">
    <source>
        <dbReference type="ARBA" id="ARBA00004202"/>
    </source>
</evidence>
<dbReference type="InterPro" id="IPR027417">
    <property type="entry name" value="P-loop_NTPase"/>
</dbReference>
<comment type="subcellular location">
    <subcellularLocation>
        <location evidence="1 8">Cell membrane</location>
        <topology evidence="1 8">Peripheral membrane protein</topology>
    </subcellularLocation>
</comment>
<dbReference type="PROSITE" id="PS50893">
    <property type="entry name" value="ABC_TRANSPORTER_2"/>
    <property type="match status" value="1"/>
</dbReference>
<comment type="subunit">
    <text evidence="8">Forms a stable energy-coupling factor (ECF) transporter complex composed of 2 membrane-embedded substrate-binding proteins (S component), 2 ATP-binding proteins (A component) and 2 transmembrane proteins (T component).</text>
</comment>
<evidence type="ECO:0000313" key="11">
    <source>
        <dbReference type="Proteomes" id="UP000660861"/>
    </source>
</evidence>
<dbReference type="InterPro" id="IPR003593">
    <property type="entry name" value="AAA+_ATPase"/>
</dbReference>
<evidence type="ECO:0000259" key="9">
    <source>
        <dbReference type="PROSITE" id="PS50893"/>
    </source>
</evidence>
<comment type="caution">
    <text evidence="10">The sequence shown here is derived from an EMBL/GenBank/DDBJ whole genome shotgun (WGS) entry which is preliminary data.</text>
</comment>
<name>A0A926IAI2_9FIRM</name>
<dbReference type="EMBL" id="JACRTC010000001">
    <property type="protein sequence ID" value="MBC8569223.1"/>
    <property type="molecule type" value="Genomic_DNA"/>
</dbReference>
<keyword evidence="5 8" id="KW-0067">ATP-binding</keyword>
<dbReference type="SUPFAM" id="SSF52540">
    <property type="entry name" value="P-loop containing nucleoside triphosphate hydrolases"/>
    <property type="match status" value="1"/>
</dbReference>
<dbReference type="PROSITE" id="PS00211">
    <property type="entry name" value="ABC_TRANSPORTER_1"/>
    <property type="match status" value="1"/>
</dbReference>
<organism evidence="10 11">
    <name type="scientific">Zongyangia hominis</name>
    <dbReference type="NCBI Taxonomy" id="2763677"/>
    <lineage>
        <taxon>Bacteria</taxon>
        <taxon>Bacillati</taxon>
        <taxon>Bacillota</taxon>
        <taxon>Clostridia</taxon>
        <taxon>Eubacteriales</taxon>
        <taxon>Oscillospiraceae</taxon>
        <taxon>Zongyangia</taxon>
    </lineage>
</organism>
<evidence type="ECO:0000256" key="7">
    <source>
        <dbReference type="ARBA" id="ARBA00023136"/>
    </source>
</evidence>
<evidence type="ECO:0000256" key="3">
    <source>
        <dbReference type="ARBA" id="ARBA00022475"/>
    </source>
</evidence>
<proteinExistence type="inferred from homology"/>
<dbReference type="EC" id="7.-.-.-" evidence="8"/>
<reference evidence="10" key="1">
    <citation type="submission" date="2020-08" db="EMBL/GenBank/DDBJ databases">
        <title>Genome public.</title>
        <authorList>
            <person name="Liu C."/>
            <person name="Sun Q."/>
        </authorList>
    </citation>
    <scope>NUCLEOTIDE SEQUENCE</scope>
    <source>
        <strain evidence="10">NSJ-54</strain>
    </source>
</reference>
<dbReference type="GO" id="GO:0043190">
    <property type="term" value="C:ATP-binding cassette (ABC) transporter complex"/>
    <property type="evidence" value="ECO:0007669"/>
    <property type="project" value="TreeGrafter"/>
</dbReference>
<dbReference type="PANTHER" id="PTHR43553">
    <property type="entry name" value="HEAVY METAL TRANSPORTER"/>
    <property type="match status" value="1"/>
</dbReference>
<dbReference type="GO" id="GO:0016887">
    <property type="term" value="F:ATP hydrolysis activity"/>
    <property type="evidence" value="ECO:0007669"/>
    <property type="project" value="InterPro"/>
</dbReference>
<dbReference type="Pfam" id="PF00005">
    <property type="entry name" value="ABC_tran"/>
    <property type="match status" value="1"/>
</dbReference>
<comment type="similarity">
    <text evidence="8">Belongs to the ABC transporter superfamily. Energy-coupling factor EcfA family.</text>
</comment>
<keyword evidence="3 8" id="KW-1003">Cell membrane</keyword>
<dbReference type="InterPro" id="IPR003439">
    <property type="entry name" value="ABC_transporter-like_ATP-bd"/>
</dbReference>
<dbReference type="GO" id="GO:0042626">
    <property type="term" value="F:ATPase-coupled transmembrane transporter activity"/>
    <property type="evidence" value="ECO:0007669"/>
    <property type="project" value="TreeGrafter"/>
</dbReference>
<dbReference type="Proteomes" id="UP000660861">
    <property type="component" value="Unassembled WGS sequence"/>
</dbReference>
<dbReference type="AlphaFoldDB" id="A0A926IAI2"/>
<dbReference type="InterPro" id="IPR050095">
    <property type="entry name" value="ECF_ABC_transporter_ATP-bd"/>
</dbReference>
<dbReference type="FunFam" id="3.40.50.300:FF:000224">
    <property type="entry name" value="Energy-coupling factor transporter ATP-binding protein EcfA"/>
    <property type="match status" value="1"/>
</dbReference>
<evidence type="ECO:0000313" key="10">
    <source>
        <dbReference type="EMBL" id="MBC8569223.1"/>
    </source>
</evidence>